<dbReference type="GO" id="GO:0051287">
    <property type="term" value="F:NAD binding"/>
    <property type="evidence" value="ECO:0007669"/>
    <property type="project" value="InterPro"/>
</dbReference>
<dbReference type="InterPro" id="IPR013328">
    <property type="entry name" value="6PGD_dom2"/>
</dbReference>
<dbReference type="PIRSF" id="PIRSF000103">
    <property type="entry name" value="HIBADH"/>
    <property type="match status" value="1"/>
</dbReference>
<evidence type="ECO:0000313" key="12">
    <source>
        <dbReference type="Proteomes" id="UP000654913"/>
    </source>
</evidence>
<dbReference type="Gene3D" id="3.40.50.720">
    <property type="entry name" value="NAD(P)-binding Rossmann-like Domain"/>
    <property type="match status" value="1"/>
</dbReference>
<organism evidence="11 12">
    <name type="scientific">Aspergillus puulaauensis</name>
    <dbReference type="NCBI Taxonomy" id="1220207"/>
    <lineage>
        <taxon>Eukaryota</taxon>
        <taxon>Fungi</taxon>
        <taxon>Dikarya</taxon>
        <taxon>Ascomycota</taxon>
        <taxon>Pezizomycotina</taxon>
        <taxon>Eurotiomycetes</taxon>
        <taxon>Eurotiomycetidae</taxon>
        <taxon>Eurotiales</taxon>
        <taxon>Aspergillaceae</taxon>
        <taxon>Aspergillus</taxon>
    </lineage>
</organism>
<dbReference type="InterPro" id="IPR029154">
    <property type="entry name" value="HIBADH-like_NADP-bd"/>
</dbReference>
<dbReference type="Gene3D" id="1.10.1040.10">
    <property type="entry name" value="N-(1-d-carboxylethyl)-l-norvaline Dehydrogenase, domain 2"/>
    <property type="match status" value="1"/>
</dbReference>
<protein>
    <recommendedName>
        <fullName evidence="3">3-hydroxyisobutyrate dehydrogenase</fullName>
        <ecNumber evidence="3">1.1.1.31</ecNumber>
    </recommendedName>
</protein>
<evidence type="ECO:0000313" key="11">
    <source>
        <dbReference type="EMBL" id="BCS26810.1"/>
    </source>
</evidence>
<keyword evidence="12" id="KW-1185">Reference proteome</keyword>
<evidence type="ECO:0000256" key="8">
    <source>
        <dbReference type="PIRSR" id="PIRSR000103-1"/>
    </source>
</evidence>
<dbReference type="GO" id="GO:0050661">
    <property type="term" value="F:NADP binding"/>
    <property type="evidence" value="ECO:0007669"/>
    <property type="project" value="InterPro"/>
</dbReference>
<accession>A0A7R7XSB2</accession>
<dbReference type="InterPro" id="IPR015815">
    <property type="entry name" value="HIBADH-related"/>
</dbReference>
<dbReference type="InterPro" id="IPR036291">
    <property type="entry name" value="NAD(P)-bd_dom_sf"/>
</dbReference>
<dbReference type="GO" id="GO:0005739">
    <property type="term" value="C:mitochondrion"/>
    <property type="evidence" value="ECO:0007669"/>
    <property type="project" value="TreeGrafter"/>
</dbReference>
<evidence type="ECO:0000256" key="7">
    <source>
        <dbReference type="ARBA" id="ARBA00049197"/>
    </source>
</evidence>
<dbReference type="EC" id="1.1.1.31" evidence="3"/>
<feature type="domain" description="3-hydroxyisobutyrate dehydrogenase-like NAD-binding" evidence="10">
    <location>
        <begin position="183"/>
        <end position="309"/>
    </location>
</feature>
<dbReference type="Pfam" id="PF14833">
    <property type="entry name" value="NAD_binding_11"/>
    <property type="match status" value="1"/>
</dbReference>
<feature type="active site" evidence="8">
    <location>
        <position position="187"/>
    </location>
</feature>
<dbReference type="InterPro" id="IPR006115">
    <property type="entry name" value="6PGDH_NADP-bd"/>
</dbReference>
<dbReference type="GeneID" id="64976815"/>
<evidence type="ECO:0000259" key="10">
    <source>
        <dbReference type="Pfam" id="PF14833"/>
    </source>
</evidence>
<evidence type="ECO:0000256" key="1">
    <source>
        <dbReference type="ARBA" id="ARBA00005109"/>
    </source>
</evidence>
<reference evidence="11" key="2">
    <citation type="submission" date="2021-02" db="EMBL/GenBank/DDBJ databases">
        <title>Aspergillus puulaauensis MK2 genome sequence.</title>
        <authorList>
            <person name="Futagami T."/>
            <person name="Mori K."/>
            <person name="Kadooka C."/>
            <person name="Tanaka T."/>
        </authorList>
    </citation>
    <scope>NUCLEOTIDE SEQUENCE</scope>
    <source>
        <strain evidence="11">MK2</strain>
    </source>
</reference>
<dbReference type="FunFam" id="1.10.1040.10:FF:000006">
    <property type="entry name" value="3-hydroxyisobutyrate dehydrogenase"/>
    <property type="match status" value="1"/>
</dbReference>
<dbReference type="RefSeq" id="XP_041559004.1">
    <property type="nucleotide sequence ID" value="XM_041706638.1"/>
</dbReference>
<evidence type="ECO:0000256" key="3">
    <source>
        <dbReference type="ARBA" id="ARBA00012991"/>
    </source>
</evidence>
<proteinExistence type="inferred from homology"/>
<dbReference type="OrthoDB" id="21615at2759"/>
<dbReference type="GO" id="GO:0008442">
    <property type="term" value="F:3-hydroxyisobutyrate dehydrogenase activity"/>
    <property type="evidence" value="ECO:0007669"/>
    <property type="project" value="UniProtKB-EC"/>
</dbReference>
<evidence type="ECO:0000256" key="6">
    <source>
        <dbReference type="ARBA" id="ARBA00023027"/>
    </source>
</evidence>
<gene>
    <name evidence="11" type="ORF">APUU_51521A</name>
</gene>
<comment type="pathway">
    <text evidence="1">Amino-acid degradation; L-valine degradation.</text>
</comment>
<evidence type="ECO:0000256" key="2">
    <source>
        <dbReference type="ARBA" id="ARBA00006013"/>
    </source>
</evidence>
<feature type="domain" description="6-phosphogluconate dehydrogenase NADP-binding" evidence="9">
    <location>
        <begin position="8"/>
        <end position="177"/>
    </location>
</feature>
<dbReference type="GO" id="GO:0006574">
    <property type="term" value="P:L-valine catabolic process"/>
    <property type="evidence" value="ECO:0007669"/>
    <property type="project" value="TreeGrafter"/>
</dbReference>
<dbReference type="AlphaFoldDB" id="A0A7R7XSB2"/>
<dbReference type="InterPro" id="IPR002204">
    <property type="entry name" value="3-OH-isobutyrate_DH-rel_CS"/>
</dbReference>
<dbReference type="Pfam" id="PF03446">
    <property type="entry name" value="NAD_binding_2"/>
    <property type="match status" value="1"/>
</dbReference>
<dbReference type="SUPFAM" id="SSF51735">
    <property type="entry name" value="NAD(P)-binding Rossmann-fold domains"/>
    <property type="match status" value="1"/>
</dbReference>
<evidence type="ECO:0000256" key="4">
    <source>
        <dbReference type="ARBA" id="ARBA00022456"/>
    </source>
</evidence>
<sequence>MSATGDANIGFIGLGAMGRGMAANLAKRLSGDSKIYVYDVVDGLMDDLHSEHPDTVRKSTSAKEVSEISDIIFTMVPEGSHVRDVYLSTPHGICAADISNKVLVDCSTIDIATCLAVRDYIATNFPSARFYDAPVSGGTIGADNGQLSFFLGCGENDPTLPHLQGILANMGQKIIPCGGPTLGLAAKLAHNYLGGIIFIAGSEAMNLGMRAGLDARVLANVFSAGAAQSTIMDRFNPVPGVLRDAPSSNNYVPGFKIQLHCKDFGLAIDMAKEVGSRLALGDAGLQTFKGASGDPRCKDLDSSAVYRYLGGVEDWPGRFI</sequence>
<dbReference type="PROSITE" id="PS00895">
    <property type="entry name" value="3_HYDROXYISOBUT_DH"/>
    <property type="match status" value="1"/>
</dbReference>
<comment type="similarity">
    <text evidence="2">Belongs to the HIBADH-related family. 3-hydroxyisobutyrate dehydrogenase subfamily.</text>
</comment>
<dbReference type="SUPFAM" id="SSF48179">
    <property type="entry name" value="6-phosphogluconate dehydrogenase C-terminal domain-like"/>
    <property type="match status" value="1"/>
</dbReference>
<keyword evidence="5" id="KW-0560">Oxidoreductase</keyword>
<comment type="catalytic activity">
    <reaction evidence="7">
        <text>3-hydroxy-2-methylpropanoate + NAD(+) = 2-methyl-3-oxopropanoate + NADH + H(+)</text>
        <dbReference type="Rhea" id="RHEA:17681"/>
        <dbReference type="ChEBI" id="CHEBI:11805"/>
        <dbReference type="ChEBI" id="CHEBI:15378"/>
        <dbReference type="ChEBI" id="CHEBI:57540"/>
        <dbReference type="ChEBI" id="CHEBI:57700"/>
        <dbReference type="ChEBI" id="CHEBI:57945"/>
        <dbReference type="EC" id="1.1.1.31"/>
    </reaction>
</comment>
<dbReference type="PANTHER" id="PTHR22981">
    <property type="entry name" value="3-HYDROXYISOBUTYRATE DEHYDROGENASE-RELATED"/>
    <property type="match status" value="1"/>
</dbReference>
<dbReference type="Proteomes" id="UP000654913">
    <property type="component" value="Chromosome 5"/>
</dbReference>
<dbReference type="KEGG" id="apuu:APUU_51521A"/>
<dbReference type="PANTHER" id="PTHR22981:SF81">
    <property type="entry name" value="DEHYDROGENASE, PUTATIVE-RELATED"/>
    <property type="match status" value="1"/>
</dbReference>
<evidence type="ECO:0000259" key="9">
    <source>
        <dbReference type="Pfam" id="PF03446"/>
    </source>
</evidence>
<evidence type="ECO:0000256" key="5">
    <source>
        <dbReference type="ARBA" id="ARBA00023002"/>
    </source>
</evidence>
<dbReference type="InterPro" id="IPR008927">
    <property type="entry name" value="6-PGluconate_DH-like_C_sf"/>
</dbReference>
<keyword evidence="4" id="KW-0101">Branched-chain amino acid catabolism</keyword>
<name>A0A7R7XSB2_9EURO</name>
<dbReference type="EMBL" id="AP024447">
    <property type="protein sequence ID" value="BCS26810.1"/>
    <property type="molecule type" value="Genomic_DNA"/>
</dbReference>
<keyword evidence="6" id="KW-0520">NAD</keyword>
<reference evidence="11" key="1">
    <citation type="submission" date="2021-01" db="EMBL/GenBank/DDBJ databases">
        <authorList>
            <consortium name="Aspergillus puulaauensis MK2 genome sequencing consortium"/>
            <person name="Kazuki M."/>
            <person name="Futagami T."/>
        </authorList>
    </citation>
    <scope>NUCLEOTIDE SEQUENCE</scope>
    <source>
        <strain evidence="11">MK2</strain>
    </source>
</reference>